<dbReference type="Proteomes" id="UP001476950">
    <property type="component" value="Unassembled WGS sequence"/>
</dbReference>
<feature type="transmembrane region" description="Helical" evidence="1">
    <location>
        <begin position="172"/>
        <end position="195"/>
    </location>
</feature>
<dbReference type="EMBL" id="JAMPLM010000002">
    <property type="protein sequence ID" value="MEP1057508.1"/>
    <property type="molecule type" value="Genomic_DNA"/>
</dbReference>
<proteinExistence type="predicted"/>
<evidence type="ECO:0000256" key="1">
    <source>
        <dbReference type="SAM" id="Phobius"/>
    </source>
</evidence>
<keyword evidence="1" id="KW-1133">Transmembrane helix</keyword>
<protein>
    <submittedName>
        <fullName evidence="2">Uncharacterized protein</fullName>
    </submittedName>
</protein>
<evidence type="ECO:0000313" key="3">
    <source>
        <dbReference type="Proteomes" id="UP001476950"/>
    </source>
</evidence>
<keyword evidence="3" id="KW-1185">Reference proteome</keyword>
<dbReference type="RefSeq" id="WP_190450457.1">
    <property type="nucleotide sequence ID" value="NZ_JAMPLM010000002.1"/>
</dbReference>
<comment type="caution">
    <text evidence="2">The sequence shown here is derived from an EMBL/GenBank/DDBJ whole genome shotgun (WGS) entry which is preliminary data.</text>
</comment>
<gene>
    <name evidence="2" type="ORF">NDI38_03600</name>
</gene>
<reference evidence="2 3" key="1">
    <citation type="submission" date="2022-04" db="EMBL/GenBank/DDBJ databases">
        <title>Positive selection, recombination, and allopatry shape intraspecific diversity of widespread and dominant cyanobacteria.</title>
        <authorList>
            <person name="Wei J."/>
            <person name="Shu W."/>
            <person name="Hu C."/>
        </authorList>
    </citation>
    <scope>NUCLEOTIDE SEQUENCE [LARGE SCALE GENOMIC DNA]</scope>
    <source>
        <strain evidence="2 3">AS-A4</strain>
    </source>
</reference>
<accession>A0ABV0KEQ5</accession>
<keyword evidence="1" id="KW-0472">Membrane</keyword>
<evidence type="ECO:0000313" key="2">
    <source>
        <dbReference type="EMBL" id="MEP1057508.1"/>
    </source>
</evidence>
<organism evidence="2 3">
    <name type="scientific">Stenomitos frigidus AS-A4</name>
    <dbReference type="NCBI Taxonomy" id="2933935"/>
    <lineage>
        <taxon>Bacteria</taxon>
        <taxon>Bacillati</taxon>
        <taxon>Cyanobacteriota</taxon>
        <taxon>Cyanophyceae</taxon>
        <taxon>Leptolyngbyales</taxon>
        <taxon>Leptolyngbyaceae</taxon>
        <taxon>Stenomitos</taxon>
    </lineage>
</organism>
<name>A0ABV0KEQ5_9CYAN</name>
<sequence>MAKLALSGQTEKSRQLTAEAQMQVERMRDLELLLAHMLRQEDVTLKFILDCLYDVGSVNLINQKVRSQPLNQLMKAIAVMSKPAFKVFALRWLYKNCPSLIANWLHQKVRFSTPKTQPAVTVAKVMEAQEAPTPVPAPLTDAAAQPVSAALAVNDAPSIESERQIRRLQQRVRLLTGILVGVVLLWGGSVLLPYYNTEPGAAQSQENVQHP</sequence>
<keyword evidence="1" id="KW-0812">Transmembrane</keyword>